<gene>
    <name evidence="4" type="ORF">EZ313_10730</name>
</gene>
<feature type="compositionally biased region" description="Low complexity" evidence="1">
    <location>
        <begin position="106"/>
        <end position="119"/>
    </location>
</feature>
<feature type="compositionally biased region" description="Low complexity" evidence="1">
    <location>
        <begin position="73"/>
        <end position="92"/>
    </location>
</feature>
<comment type="caution">
    <text evidence="4">The sequence shown here is derived from an EMBL/GenBank/DDBJ whole genome shotgun (WGS) entry which is preliminary data.</text>
</comment>
<accession>A0A4Z0C7U0</accession>
<dbReference type="RefSeq" id="WP_135263144.1">
    <property type="nucleotide sequence ID" value="NZ_SMLM01000001.1"/>
</dbReference>
<proteinExistence type="predicted"/>
<feature type="signal peptide" evidence="2">
    <location>
        <begin position="1"/>
        <end position="24"/>
    </location>
</feature>
<keyword evidence="5" id="KW-1185">Reference proteome</keyword>
<feature type="domain" description="Type II secretion system protein GspB C-terminal" evidence="3">
    <location>
        <begin position="207"/>
        <end position="263"/>
    </location>
</feature>
<dbReference type="AlphaFoldDB" id="A0A4Z0C7U0"/>
<evidence type="ECO:0000256" key="2">
    <source>
        <dbReference type="SAM" id="SignalP"/>
    </source>
</evidence>
<evidence type="ECO:0000256" key="1">
    <source>
        <dbReference type="SAM" id="MobiDB-lite"/>
    </source>
</evidence>
<feature type="chain" id="PRO_5021280382" description="Type II secretion system protein GspB C-terminal domain-containing protein" evidence="2">
    <location>
        <begin position="25"/>
        <end position="265"/>
    </location>
</feature>
<name>A0A4Z0C7U0_9BURK</name>
<evidence type="ECO:0000259" key="3">
    <source>
        <dbReference type="Pfam" id="PF16537"/>
    </source>
</evidence>
<dbReference type="Pfam" id="PF16537">
    <property type="entry name" value="T2SSB"/>
    <property type="match status" value="1"/>
</dbReference>
<protein>
    <recommendedName>
        <fullName evidence="3">Type II secretion system protein GspB C-terminal domain-containing protein</fullName>
    </recommendedName>
</protein>
<feature type="compositionally biased region" description="Pro residues" evidence="1">
    <location>
        <begin position="93"/>
        <end position="105"/>
    </location>
</feature>
<sequence length="265" mass="26679">MDRDGFQAARLGLVRFAFGLAAFAAGHATSQVTPAEPFGGRPFGASGASGALATPSPAPPQGTQPMVVPPGSAPVLVQPGAGPVVVQPQPQAQVPPQPQPQPQQPAPQAQTPPNTAGPTGRPTSSVNPQPQTPPPGAPQGMVSPSQSANNAPRPANSDDSAAPPITNVSPPAQVTPPFAANRQPAAVSGASAAPQGQPVRGLPADAPKLVISGSVYSPDPARRMLIVNGQVFREGADLGSGVVLQEVRPESAVLGFRGARYNVFF</sequence>
<dbReference type="Proteomes" id="UP000298180">
    <property type="component" value="Unassembled WGS sequence"/>
</dbReference>
<organism evidence="4 5">
    <name type="scientific">Ramlibacter henchirensis</name>
    <dbReference type="NCBI Taxonomy" id="204072"/>
    <lineage>
        <taxon>Bacteria</taxon>
        <taxon>Pseudomonadati</taxon>
        <taxon>Pseudomonadota</taxon>
        <taxon>Betaproteobacteria</taxon>
        <taxon>Burkholderiales</taxon>
        <taxon>Comamonadaceae</taxon>
        <taxon>Ramlibacter</taxon>
    </lineage>
</organism>
<keyword evidence="2" id="KW-0732">Signal</keyword>
<dbReference type="EMBL" id="SMLM01000001">
    <property type="protein sequence ID" value="TFZ07064.1"/>
    <property type="molecule type" value="Genomic_DNA"/>
</dbReference>
<feature type="compositionally biased region" description="Pro residues" evidence="1">
    <location>
        <begin position="56"/>
        <end position="72"/>
    </location>
</feature>
<dbReference type="InterPro" id="IPR032389">
    <property type="entry name" value="GspB_C"/>
</dbReference>
<reference evidence="4 5" key="1">
    <citation type="submission" date="2019-03" db="EMBL/GenBank/DDBJ databases">
        <title>Ramlibacter henchirensis DSM 14656, whole genome shotgun sequence.</title>
        <authorList>
            <person name="Zhang X."/>
            <person name="Feng G."/>
            <person name="Zhu H."/>
        </authorList>
    </citation>
    <scope>NUCLEOTIDE SEQUENCE [LARGE SCALE GENOMIC DNA]</scope>
    <source>
        <strain evidence="4 5">DSM 14656</strain>
    </source>
</reference>
<dbReference type="OrthoDB" id="5432325at2"/>
<feature type="region of interest" description="Disordered" evidence="1">
    <location>
        <begin position="35"/>
        <end position="204"/>
    </location>
</feature>
<evidence type="ECO:0000313" key="5">
    <source>
        <dbReference type="Proteomes" id="UP000298180"/>
    </source>
</evidence>
<evidence type="ECO:0000313" key="4">
    <source>
        <dbReference type="EMBL" id="TFZ07064.1"/>
    </source>
</evidence>
<dbReference type="GO" id="GO:0015627">
    <property type="term" value="C:type II protein secretion system complex"/>
    <property type="evidence" value="ECO:0007669"/>
    <property type="project" value="InterPro"/>
</dbReference>